<gene>
    <name evidence="1" type="ORF">EYF80_028725</name>
</gene>
<sequence>MASESWEAQAVVQQQLIMSMQSCSVGAWLQRVLTRPAPLPGNGSAGSCIRLQRDRASTQTDCRSIQGQQKKAFSLASRETLHDIRSSSPCSLTCLLSRRDSACPFNTLHSIRPAMVVSIHSSRKPWSDAGLYTGPPSSSFFFWSFSDRSDFSTLESSHLLLEVCIQRTPGACGRAIVQRAPIVTAGYAEEEAPSMQYCRRVSGL</sequence>
<name>A0A4Z2H8H8_9TELE</name>
<comment type="caution">
    <text evidence="1">The sequence shown here is derived from an EMBL/GenBank/DDBJ whole genome shotgun (WGS) entry which is preliminary data.</text>
</comment>
<dbReference type="AlphaFoldDB" id="A0A4Z2H8H8"/>
<organism evidence="1 2">
    <name type="scientific">Liparis tanakae</name>
    <name type="common">Tanaka's snailfish</name>
    <dbReference type="NCBI Taxonomy" id="230148"/>
    <lineage>
        <taxon>Eukaryota</taxon>
        <taxon>Metazoa</taxon>
        <taxon>Chordata</taxon>
        <taxon>Craniata</taxon>
        <taxon>Vertebrata</taxon>
        <taxon>Euteleostomi</taxon>
        <taxon>Actinopterygii</taxon>
        <taxon>Neopterygii</taxon>
        <taxon>Teleostei</taxon>
        <taxon>Neoteleostei</taxon>
        <taxon>Acanthomorphata</taxon>
        <taxon>Eupercaria</taxon>
        <taxon>Perciformes</taxon>
        <taxon>Cottioidei</taxon>
        <taxon>Cottales</taxon>
        <taxon>Liparidae</taxon>
        <taxon>Liparis</taxon>
    </lineage>
</organism>
<evidence type="ECO:0000313" key="2">
    <source>
        <dbReference type="Proteomes" id="UP000314294"/>
    </source>
</evidence>
<dbReference type="Proteomes" id="UP000314294">
    <property type="component" value="Unassembled WGS sequence"/>
</dbReference>
<reference evidence="1 2" key="1">
    <citation type="submission" date="2019-03" db="EMBL/GenBank/DDBJ databases">
        <title>First draft genome of Liparis tanakae, snailfish: a comprehensive survey of snailfish specific genes.</title>
        <authorList>
            <person name="Kim W."/>
            <person name="Song I."/>
            <person name="Jeong J.-H."/>
            <person name="Kim D."/>
            <person name="Kim S."/>
            <person name="Ryu S."/>
            <person name="Song J.Y."/>
            <person name="Lee S.K."/>
        </authorList>
    </citation>
    <scope>NUCLEOTIDE SEQUENCE [LARGE SCALE GENOMIC DNA]</scope>
    <source>
        <tissue evidence="1">Muscle</tissue>
    </source>
</reference>
<proteinExistence type="predicted"/>
<dbReference type="EMBL" id="SRLO01000322">
    <property type="protein sequence ID" value="TNN61072.1"/>
    <property type="molecule type" value="Genomic_DNA"/>
</dbReference>
<protein>
    <submittedName>
        <fullName evidence="1">Uncharacterized protein</fullName>
    </submittedName>
</protein>
<accession>A0A4Z2H8H8</accession>
<keyword evidence="2" id="KW-1185">Reference proteome</keyword>
<evidence type="ECO:0000313" key="1">
    <source>
        <dbReference type="EMBL" id="TNN61072.1"/>
    </source>
</evidence>